<evidence type="ECO:0000313" key="8">
    <source>
        <dbReference type="Proteomes" id="UP000545606"/>
    </source>
</evidence>
<dbReference type="PANTHER" id="PTHR16557:SF2">
    <property type="entry name" value="NUCLEIC ACID DIOXYGENASE ALKBH1"/>
    <property type="match status" value="1"/>
</dbReference>
<dbReference type="EMBL" id="JACERN010000030">
    <property type="protein sequence ID" value="MBA4708812.1"/>
    <property type="molecule type" value="Genomic_DNA"/>
</dbReference>
<dbReference type="RefSeq" id="WP_181835949.1">
    <property type="nucleotide sequence ID" value="NZ_JACERN010000030.1"/>
</dbReference>
<dbReference type="Pfam" id="PF13532">
    <property type="entry name" value="2OG-FeII_Oxy_2"/>
    <property type="match status" value="1"/>
</dbReference>
<comment type="cofactor">
    <cofactor evidence="5">
        <name>Fe(2+)</name>
        <dbReference type="ChEBI" id="CHEBI:29033"/>
    </cofactor>
    <text evidence="5">Binds 1 Fe(2+) ion per subunit.</text>
</comment>
<feature type="domain" description="Fe2OG dioxygenase" evidence="6">
    <location>
        <begin position="114"/>
        <end position="213"/>
    </location>
</feature>
<feature type="binding site" evidence="5">
    <location>
        <position position="134"/>
    </location>
    <ligand>
        <name>Fe cation</name>
        <dbReference type="ChEBI" id="CHEBI:24875"/>
        <note>catalytic</note>
    </ligand>
</feature>
<dbReference type="PROSITE" id="PS51471">
    <property type="entry name" value="FE2OG_OXY"/>
    <property type="match status" value="1"/>
</dbReference>
<sequence>MDDLFPDSLVSPPLALAPGAVLLPGQALAQQDAIWQALDQVLQQAPLRHMQTPGGHTMSVAMSNCGQLGWISDQHGYRYSAKDPVSGLPWPELPPILAELASTWAGAAGFDGFHSNACLINCYAPGSRMSLHQDRDERDFSQPIVTLSLGLPARFMQGGGQRQSAHQKITLRHGDVLVFGGPARLCFHGIMPLADGWHPLLGSRRISLTFRCA</sequence>
<proteinExistence type="predicted"/>
<evidence type="ECO:0000256" key="2">
    <source>
        <dbReference type="ARBA" id="ARBA00022964"/>
    </source>
</evidence>
<dbReference type="AlphaFoldDB" id="A0A838Y614"/>
<dbReference type="Proteomes" id="UP000545606">
    <property type="component" value="Unassembled WGS sequence"/>
</dbReference>
<keyword evidence="3 7" id="KW-0560">Oxidoreductase</keyword>
<dbReference type="NCBIfam" id="NF011930">
    <property type="entry name" value="PRK15401.1"/>
    <property type="match status" value="1"/>
</dbReference>
<evidence type="ECO:0000256" key="5">
    <source>
        <dbReference type="PIRSR" id="PIRSR604574-2"/>
    </source>
</evidence>
<feature type="binding site" evidence="5">
    <location>
        <position position="188"/>
    </location>
    <ligand>
        <name>Fe cation</name>
        <dbReference type="ChEBI" id="CHEBI:24875"/>
        <note>catalytic</note>
    </ligand>
</feature>
<evidence type="ECO:0000259" key="6">
    <source>
        <dbReference type="PROSITE" id="PS51471"/>
    </source>
</evidence>
<dbReference type="GO" id="GO:0035515">
    <property type="term" value="F:oxidative RNA demethylase activity"/>
    <property type="evidence" value="ECO:0007669"/>
    <property type="project" value="TreeGrafter"/>
</dbReference>
<dbReference type="SUPFAM" id="SSF51197">
    <property type="entry name" value="Clavaminate synthase-like"/>
    <property type="match status" value="1"/>
</dbReference>
<dbReference type="InterPro" id="IPR004574">
    <property type="entry name" value="Alkb"/>
</dbReference>
<dbReference type="GO" id="GO:0035516">
    <property type="term" value="F:broad specificity oxidative DNA demethylase activity"/>
    <property type="evidence" value="ECO:0007669"/>
    <property type="project" value="UniProtKB-EC"/>
</dbReference>
<dbReference type="GO" id="GO:0035513">
    <property type="term" value="P:oxidative RNA demethylation"/>
    <property type="evidence" value="ECO:0007669"/>
    <property type="project" value="TreeGrafter"/>
</dbReference>
<keyword evidence="8" id="KW-1185">Reference proteome</keyword>
<reference evidence="7 8" key="1">
    <citation type="submission" date="2020-07" db="EMBL/GenBank/DDBJ databases">
        <title>Draft genome sequence of violacein-producing bacteria and related species.</title>
        <authorList>
            <person name="Wilson H.S."/>
            <person name="De Leon M.E."/>
        </authorList>
    </citation>
    <scope>NUCLEOTIDE SEQUENCE [LARGE SCALE GENOMIC DNA]</scope>
    <source>
        <strain evidence="7 8">HSC-21Su07</strain>
    </source>
</reference>
<feature type="binding site" evidence="5">
    <location>
        <position position="132"/>
    </location>
    <ligand>
        <name>Fe cation</name>
        <dbReference type="ChEBI" id="CHEBI:24875"/>
        <note>catalytic</note>
    </ligand>
</feature>
<gene>
    <name evidence="7" type="primary">alkB</name>
    <name evidence="7" type="ORF">H2Z84_10515</name>
</gene>
<evidence type="ECO:0000256" key="1">
    <source>
        <dbReference type="ARBA" id="ARBA00022723"/>
    </source>
</evidence>
<name>A0A838Y614_9NEIS</name>
<dbReference type="InterPro" id="IPR005123">
    <property type="entry name" value="Oxoglu/Fe-dep_dioxygenase_dom"/>
</dbReference>
<evidence type="ECO:0000256" key="4">
    <source>
        <dbReference type="ARBA" id="ARBA00023004"/>
    </source>
</evidence>
<dbReference type="GO" id="GO:0005737">
    <property type="term" value="C:cytoplasm"/>
    <property type="evidence" value="ECO:0007669"/>
    <property type="project" value="TreeGrafter"/>
</dbReference>
<dbReference type="GO" id="GO:0008198">
    <property type="term" value="F:ferrous iron binding"/>
    <property type="evidence" value="ECO:0007669"/>
    <property type="project" value="TreeGrafter"/>
</dbReference>
<evidence type="ECO:0000256" key="3">
    <source>
        <dbReference type="ARBA" id="ARBA00023002"/>
    </source>
</evidence>
<keyword evidence="1 5" id="KW-0479">Metal-binding</keyword>
<dbReference type="Gene3D" id="2.60.120.590">
    <property type="entry name" value="Alpha-ketoglutarate-dependent dioxygenase AlkB-like"/>
    <property type="match status" value="1"/>
</dbReference>
<organism evidence="7 8">
    <name type="scientific">Aquitalea aquatica</name>
    <dbReference type="NCBI Taxonomy" id="3044273"/>
    <lineage>
        <taxon>Bacteria</taxon>
        <taxon>Pseudomonadati</taxon>
        <taxon>Pseudomonadota</taxon>
        <taxon>Betaproteobacteria</taxon>
        <taxon>Neisseriales</taxon>
        <taxon>Chromobacteriaceae</taxon>
        <taxon>Aquitalea</taxon>
    </lineage>
</organism>
<protein>
    <submittedName>
        <fullName evidence="7">DNA oxidative demethylase AlkB</fullName>
        <ecNumber evidence="7">1.14.11.33</ecNumber>
    </submittedName>
</protein>
<comment type="caution">
    <text evidence="7">The sequence shown here is derived from an EMBL/GenBank/DDBJ whole genome shotgun (WGS) entry which is preliminary data.</text>
</comment>
<keyword evidence="4 5" id="KW-0408">Iron</keyword>
<dbReference type="PANTHER" id="PTHR16557">
    <property type="entry name" value="ALKYLATED DNA REPAIR PROTEIN ALKB-RELATED"/>
    <property type="match status" value="1"/>
</dbReference>
<accession>A0A838Y614</accession>
<dbReference type="InterPro" id="IPR037151">
    <property type="entry name" value="AlkB-like_sf"/>
</dbReference>
<dbReference type="InterPro" id="IPR027450">
    <property type="entry name" value="AlkB-like"/>
</dbReference>
<dbReference type="EC" id="1.14.11.33" evidence="7"/>
<evidence type="ECO:0000313" key="7">
    <source>
        <dbReference type="EMBL" id="MBA4708812.1"/>
    </source>
</evidence>
<keyword evidence="2" id="KW-0223">Dioxygenase</keyword>